<protein>
    <submittedName>
        <fullName evidence="2">Uncharacterized protein</fullName>
    </submittedName>
</protein>
<organism evidence="2 3">
    <name type="scientific">Acacia crassicarpa</name>
    <name type="common">northern wattle</name>
    <dbReference type="NCBI Taxonomy" id="499986"/>
    <lineage>
        <taxon>Eukaryota</taxon>
        <taxon>Viridiplantae</taxon>
        <taxon>Streptophyta</taxon>
        <taxon>Embryophyta</taxon>
        <taxon>Tracheophyta</taxon>
        <taxon>Spermatophyta</taxon>
        <taxon>Magnoliopsida</taxon>
        <taxon>eudicotyledons</taxon>
        <taxon>Gunneridae</taxon>
        <taxon>Pentapetalae</taxon>
        <taxon>rosids</taxon>
        <taxon>fabids</taxon>
        <taxon>Fabales</taxon>
        <taxon>Fabaceae</taxon>
        <taxon>Caesalpinioideae</taxon>
        <taxon>mimosoid clade</taxon>
        <taxon>Acacieae</taxon>
        <taxon>Acacia</taxon>
    </lineage>
</organism>
<evidence type="ECO:0000313" key="3">
    <source>
        <dbReference type="Proteomes" id="UP001293593"/>
    </source>
</evidence>
<accession>A0AAE1JFK7</accession>
<proteinExistence type="predicted"/>
<feature type="compositionally biased region" description="Basic and acidic residues" evidence="1">
    <location>
        <begin position="219"/>
        <end position="257"/>
    </location>
</feature>
<dbReference type="PANTHER" id="PTHR34222">
    <property type="entry name" value="GAG_PRE-INTEGRS DOMAIN-CONTAINING PROTEIN"/>
    <property type="match status" value="1"/>
</dbReference>
<dbReference type="EMBL" id="JAWXYG010000006">
    <property type="protein sequence ID" value="KAK4269460.1"/>
    <property type="molecule type" value="Genomic_DNA"/>
</dbReference>
<name>A0AAE1JFK7_9FABA</name>
<dbReference type="PANTHER" id="PTHR34222:SF79">
    <property type="entry name" value="RETROVIRUS-RELATED POL POLYPROTEIN FROM TRANSPOSON TNT 1-94"/>
    <property type="match status" value="1"/>
</dbReference>
<sequence length="271" mass="31200">MILALNGRDKLDYINSEAEKPSKSETLAFRKWKSENALVSSWLINAMSSSLKKSFMYLPSASEISEALRETYSTIRSRSHIFSVKKKLWELKQDHMSLDDYYLEKSTLWQEFDALTNKTHHCGADAKEDHKEKEEERVYELLAELNVISDDVRARILSQEPLPSVREVYITLRDEEDKRKSMLQNQNNSTMTFVPSEASALAVRFKGSKGRLACDHCKKSGHKKDNCLDLHGKPADWKPRKEKERDDEAKASKESSKNDQLNKIIEMLAAL</sequence>
<dbReference type="Proteomes" id="UP001293593">
    <property type="component" value="Unassembled WGS sequence"/>
</dbReference>
<keyword evidence="3" id="KW-1185">Reference proteome</keyword>
<feature type="region of interest" description="Disordered" evidence="1">
    <location>
        <begin position="219"/>
        <end position="260"/>
    </location>
</feature>
<gene>
    <name evidence="2" type="ORF">QN277_022614</name>
</gene>
<evidence type="ECO:0000256" key="1">
    <source>
        <dbReference type="SAM" id="MobiDB-lite"/>
    </source>
</evidence>
<evidence type="ECO:0000313" key="2">
    <source>
        <dbReference type="EMBL" id="KAK4269460.1"/>
    </source>
</evidence>
<reference evidence="2" key="1">
    <citation type="submission" date="2023-10" db="EMBL/GenBank/DDBJ databases">
        <title>Chromosome-level genome of the transformable northern wattle, Acacia crassicarpa.</title>
        <authorList>
            <person name="Massaro I."/>
            <person name="Sinha N.R."/>
            <person name="Poethig S."/>
            <person name="Leichty A.R."/>
        </authorList>
    </citation>
    <scope>NUCLEOTIDE SEQUENCE</scope>
    <source>
        <strain evidence="2">Acra3RX</strain>
        <tissue evidence="2">Leaf</tissue>
    </source>
</reference>
<dbReference type="AlphaFoldDB" id="A0AAE1JFK7"/>
<comment type="caution">
    <text evidence="2">The sequence shown here is derived from an EMBL/GenBank/DDBJ whole genome shotgun (WGS) entry which is preliminary data.</text>
</comment>